<dbReference type="PANTHER" id="PTHR22888">
    <property type="entry name" value="CYTOCHROME C OXIDASE, SUBUNIT II"/>
    <property type="match status" value="1"/>
</dbReference>
<evidence type="ECO:0000256" key="12">
    <source>
        <dbReference type="ARBA" id="ARBA00023008"/>
    </source>
</evidence>
<dbReference type="InterPro" id="IPR001505">
    <property type="entry name" value="Copper_CuA"/>
</dbReference>
<keyword evidence="11 14" id="KW-0408">Iron</keyword>
<dbReference type="Pfam" id="PF00116">
    <property type="entry name" value="COX2"/>
    <property type="match status" value="1"/>
</dbReference>
<evidence type="ECO:0000313" key="18">
    <source>
        <dbReference type="EMBL" id="SDL39193.1"/>
    </source>
</evidence>
<dbReference type="Gene3D" id="1.10.287.90">
    <property type="match status" value="1"/>
</dbReference>
<dbReference type="PROSITE" id="PS50857">
    <property type="entry name" value="COX2_CUA"/>
    <property type="match status" value="1"/>
</dbReference>
<keyword evidence="12" id="KW-0186">Copper</keyword>
<dbReference type="InterPro" id="IPR009056">
    <property type="entry name" value="Cyt_c-like_dom"/>
</dbReference>
<evidence type="ECO:0000256" key="7">
    <source>
        <dbReference type="ARBA" id="ARBA00022723"/>
    </source>
</evidence>
<feature type="transmembrane region" description="Helical" evidence="15">
    <location>
        <begin position="63"/>
        <end position="84"/>
    </location>
</feature>
<name>A0A1G9JQE6_9BACT</name>
<dbReference type="GO" id="GO:0005507">
    <property type="term" value="F:copper ion binding"/>
    <property type="evidence" value="ECO:0007669"/>
    <property type="project" value="InterPro"/>
</dbReference>
<organism evidence="18 19">
    <name type="scientific">Geoalkalibacter ferrihydriticus</name>
    <dbReference type="NCBI Taxonomy" id="392333"/>
    <lineage>
        <taxon>Bacteria</taxon>
        <taxon>Pseudomonadati</taxon>
        <taxon>Thermodesulfobacteriota</taxon>
        <taxon>Desulfuromonadia</taxon>
        <taxon>Desulfuromonadales</taxon>
        <taxon>Geoalkalibacteraceae</taxon>
        <taxon>Geoalkalibacter</taxon>
    </lineage>
</organism>
<protein>
    <recommendedName>
        <fullName evidence="3">cytochrome-c oxidase</fullName>
        <ecNumber evidence="3">7.1.1.9</ecNumber>
    </recommendedName>
</protein>
<evidence type="ECO:0000259" key="16">
    <source>
        <dbReference type="PROSITE" id="PS50857"/>
    </source>
</evidence>
<evidence type="ECO:0000313" key="19">
    <source>
        <dbReference type="Proteomes" id="UP000182146"/>
    </source>
</evidence>
<dbReference type="PRINTS" id="PR01166">
    <property type="entry name" value="CYCOXIDASEII"/>
</dbReference>
<keyword evidence="10 15" id="KW-1133">Transmembrane helix</keyword>
<dbReference type="InterPro" id="IPR002429">
    <property type="entry name" value="CcO_II-like_C"/>
</dbReference>
<dbReference type="InterPro" id="IPR045187">
    <property type="entry name" value="CcO_II"/>
</dbReference>
<dbReference type="SUPFAM" id="SSF46626">
    <property type="entry name" value="Cytochrome c"/>
    <property type="match status" value="1"/>
</dbReference>
<feature type="domain" description="Cytochrome oxidase subunit II copper A binding" evidence="16">
    <location>
        <begin position="127"/>
        <end position="239"/>
    </location>
</feature>
<evidence type="ECO:0000256" key="13">
    <source>
        <dbReference type="ARBA" id="ARBA00023136"/>
    </source>
</evidence>
<evidence type="ECO:0000256" key="6">
    <source>
        <dbReference type="ARBA" id="ARBA00022692"/>
    </source>
</evidence>
<keyword evidence="4" id="KW-0813">Transport</keyword>
<dbReference type="EC" id="7.1.1.9" evidence="3"/>
<gene>
    <name evidence="18" type="ORF">SAMN05660860_00517</name>
</gene>
<dbReference type="InterPro" id="IPR008972">
    <property type="entry name" value="Cupredoxin"/>
</dbReference>
<dbReference type="PANTHER" id="PTHR22888:SF9">
    <property type="entry name" value="CYTOCHROME C OXIDASE SUBUNIT 2"/>
    <property type="match status" value="1"/>
</dbReference>
<keyword evidence="5 14" id="KW-0349">Heme</keyword>
<dbReference type="SUPFAM" id="SSF49503">
    <property type="entry name" value="Cupredoxins"/>
    <property type="match status" value="1"/>
</dbReference>
<keyword evidence="8" id="KW-1278">Translocase</keyword>
<keyword evidence="6 15" id="KW-0812">Transmembrane</keyword>
<dbReference type="PROSITE" id="PS51007">
    <property type="entry name" value="CYTC"/>
    <property type="match status" value="1"/>
</dbReference>
<dbReference type="RefSeq" id="WP_052446188.1">
    <property type="nucleotide sequence ID" value="NZ_FNGU01000001.1"/>
</dbReference>
<evidence type="ECO:0000256" key="8">
    <source>
        <dbReference type="ARBA" id="ARBA00022967"/>
    </source>
</evidence>
<evidence type="ECO:0000256" key="1">
    <source>
        <dbReference type="ARBA" id="ARBA00004141"/>
    </source>
</evidence>
<evidence type="ECO:0000256" key="10">
    <source>
        <dbReference type="ARBA" id="ARBA00022989"/>
    </source>
</evidence>
<evidence type="ECO:0000256" key="14">
    <source>
        <dbReference type="PROSITE-ProRule" id="PRU00433"/>
    </source>
</evidence>
<dbReference type="EMBL" id="FNGU01000001">
    <property type="protein sequence ID" value="SDL39193.1"/>
    <property type="molecule type" value="Genomic_DNA"/>
</dbReference>
<dbReference type="PROSITE" id="PS00078">
    <property type="entry name" value="COX2"/>
    <property type="match status" value="1"/>
</dbReference>
<evidence type="ECO:0000259" key="17">
    <source>
        <dbReference type="PROSITE" id="PS51007"/>
    </source>
</evidence>
<evidence type="ECO:0000256" key="15">
    <source>
        <dbReference type="SAM" id="Phobius"/>
    </source>
</evidence>
<sequence>MTMNRLNKTKTRIGLSVASIFGLGVLLLLTTLLLTGCEVERPHSILDPAGPAAGLISDLWWRMFWVYGLVFVITLTLLVLALFARRRESPALGFRFVFVAGIAIPALIMVIMLVDTLRVMGHLHATSEDLHVQVISHHWWFEVQYPEQGVTDANEIHVPVGSMVRFELISDGVMHSFWVPRLGGKRDMLPDYYTELYLQADEPGVYHGTCTEYCAGVHALMGFRLVAHEPEDFARWVEKAAEPPPAPTDPHLQRGREAFMSGGCGACHTIKGVSRGTMGPDLTLIGGRHTLGAGTLDNNRGNLAGWIANPQAIKPGNMMPKSYLEPEDLNALVDYLWSLQ</sequence>
<evidence type="ECO:0000256" key="11">
    <source>
        <dbReference type="ARBA" id="ARBA00023004"/>
    </source>
</evidence>
<evidence type="ECO:0000256" key="5">
    <source>
        <dbReference type="ARBA" id="ARBA00022617"/>
    </source>
</evidence>
<reference evidence="18 19" key="1">
    <citation type="submission" date="2016-10" db="EMBL/GenBank/DDBJ databases">
        <authorList>
            <person name="de Groot N.N."/>
        </authorList>
    </citation>
    <scope>NUCLEOTIDE SEQUENCE [LARGE SCALE GENOMIC DNA]</scope>
    <source>
        <strain evidence="18 19">DSM 17813</strain>
    </source>
</reference>
<feature type="transmembrane region" description="Helical" evidence="15">
    <location>
        <begin position="96"/>
        <end position="114"/>
    </location>
</feature>
<dbReference type="InterPro" id="IPR036909">
    <property type="entry name" value="Cyt_c-like_dom_sf"/>
</dbReference>
<dbReference type="STRING" id="392333.SAMN05660860_00517"/>
<dbReference type="InterPro" id="IPR036257">
    <property type="entry name" value="Cyt_c_oxidase_su2_TM_sf"/>
</dbReference>
<evidence type="ECO:0000256" key="2">
    <source>
        <dbReference type="ARBA" id="ARBA00007866"/>
    </source>
</evidence>
<keyword evidence="13 15" id="KW-0472">Membrane</keyword>
<comment type="similarity">
    <text evidence="2">Belongs to the cytochrome c oxidase subunit 2 family.</text>
</comment>
<evidence type="ECO:0000256" key="9">
    <source>
        <dbReference type="ARBA" id="ARBA00022982"/>
    </source>
</evidence>
<comment type="subcellular location">
    <subcellularLocation>
        <location evidence="1">Membrane</location>
        <topology evidence="1">Multi-pass membrane protein</topology>
    </subcellularLocation>
</comment>
<accession>A0A1G9JQE6</accession>
<dbReference type="Pfam" id="PF00034">
    <property type="entry name" value="Cytochrom_C"/>
    <property type="match status" value="1"/>
</dbReference>
<dbReference type="GO" id="GO:0020037">
    <property type="term" value="F:heme binding"/>
    <property type="evidence" value="ECO:0007669"/>
    <property type="project" value="InterPro"/>
</dbReference>
<proteinExistence type="inferred from homology"/>
<evidence type="ECO:0000256" key="4">
    <source>
        <dbReference type="ARBA" id="ARBA00022448"/>
    </source>
</evidence>
<evidence type="ECO:0000256" key="3">
    <source>
        <dbReference type="ARBA" id="ARBA00012949"/>
    </source>
</evidence>
<keyword evidence="7 14" id="KW-0479">Metal-binding</keyword>
<keyword evidence="9" id="KW-0249">Electron transport</keyword>
<dbReference type="AlphaFoldDB" id="A0A1G9JQE6"/>
<dbReference type="Proteomes" id="UP000182146">
    <property type="component" value="Unassembled WGS sequence"/>
</dbReference>
<dbReference type="GO" id="GO:0016020">
    <property type="term" value="C:membrane"/>
    <property type="evidence" value="ECO:0007669"/>
    <property type="project" value="UniProtKB-SubCell"/>
</dbReference>
<dbReference type="GO" id="GO:0042773">
    <property type="term" value="P:ATP synthesis coupled electron transport"/>
    <property type="evidence" value="ECO:0007669"/>
    <property type="project" value="TreeGrafter"/>
</dbReference>
<dbReference type="GO" id="GO:0004129">
    <property type="term" value="F:cytochrome-c oxidase activity"/>
    <property type="evidence" value="ECO:0007669"/>
    <property type="project" value="UniProtKB-EC"/>
</dbReference>
<feature type="domain" description="Cytochrome c" evidence="17">
    <location>
        <begin position="250"/>
        <end position="340"/>
    </location>
</feature>
<dbReference type="Gene3D" id="2.60.40.420">
    <property type="entry name" value="Cupredoxins - blue copper proteins"/>
    <property type="match status" value="1"/>
</dbReference>